<evidence type="ECO:0000313" key="1">
    <source>
        <dbReference type="EMBL" id="KAJ7617918.1"/>
    </source>
</evidence>
<evidence type="ECO:0000313" key="2">
    <source>
        <dbReference type="Proteomes" id="UP001221142"/>
    </source>
</evidence>
<comment type="caution">
    <text evidence="1">The sequence shown here is derived from an EMBL/GenBank/DDBJ whole genome shotgun (WGS) entry which is preliminary data.</text>
</comment>
<protein>
    <recommendedName>
        <fullName evidence="3">F-box domain-containing protein</fullName>
    </recommendedName>
</protein>
<dbReference type="AlphaFoldDB" id="A0AAD7BDY9"/>
<gene>
    <name evidence="1" type="ORF">FB45DRAFT_1103229</name>
</gene>
<sequence>MSHSDFANLEISPRAAPISSLFPEILCQIFTLVIPPLKPDPPLLPPSSLLESDDDAEGHLIPPGPPWVLGQVCGQWRAIALAYGPLWSSILLSTCCDIQQRRFIERQLDRAGTSPLNVLLRFTSFSDFDHLKHVLPTFNKIVERRAQWRSLHLEFHCAHWPPAAFAHLGSLPMLQELRFSGRGTPEMEKDWERVFQDVDMPNLRHAILGEAKSEPSPIVMLPWDQLTVYKATYTDPLTHFANLSTATNLVECDLDFGELGFQPVGDLGVVTLPHLRRLVITSASFLPHFLAPALEDINVHGDQIEHVLPFLNRSQSAETLKKLTLFMCDAAASEVIVVLHHTTTLIWLAIDFLGPQTETALLVEALCIQANESIVCPRLTSLSWGDRCNTDERVRSV</sequence>
<organism evidence="1 2">
    <name type="scientific">Roridomyces roridus</name>
    <dbReference type="NCBI Taxonomy" id="1738132"/>
    <lineage>
        <taxon>Eukaryota</taxon>
        <taxon>Fungi</taxon>
        <taxon>Dikarya</taxon>
        <taxon>Basidiomycota</taxon>
        <taxon>Agaricomycotina</taxon>
        <taxon>Agaricomycetes</taxon>
        <taxon>Agaricomycetidae</taxon>
        <taxon>Agaricales</taxon>
        <taxon>Marasmiineae</taxon>
        <taxon>Mycenaceae</taxon>
        <taxon>Roridomyces</taxon>
    </lineage>
</organism>
<name>A0AAD7BDY9_9AGAR</name>
<evidence type="ECO:0008006" key="3">
    <source>
        <dbReference type="Google" id="ProtNLM"/>
    </source>
</evidence>
<proteinExistence type="predicted"/>
<reference evidence="1" key="1">
    <citation type="submission" date="2023-03" db="EMBL/GenBank/DDBJ databases">
        <title>Massive genome expansion in bonnet fungi (Mycena s.s.) driven by repeated elements and novel gene families across ecological guilds.</title>
        <authorList>
            <consortium name="Lawrence Berkeley National Laboratory"/>
            <person name="Harder C.B."/>
            <person name="Miyauchi S."/>
            <person name="Viragh M."/>
            <person name="Kuo A."/>
            <person name="Thoen E."/>
            <person name="Andreopoulos B."/>
            <person name="Lu D."/>
            <person name="Skrede I."/>
            <person name="Drula E."/>
            <person name="Henrissat B."/>
            <person name="Morin E."/>
            <person name="Kohler A."/>
            <person name="Barry K."/>
            <person name="LaButti K."/>
            <person name="Morin E."/>
            <person name="Salamov A."/>
            <person name="Lipzen A."/>
            <person name="Mereny Z."/>
            <person name="Hegedus B."/>
            <person name="Baldrian P."/>
            <person name="Stursova M."/>
            <person name="Weitz H."/>
            <person name="Taylor A."/>
            <person name="Grigoriev I.V."/>
            <person name="Nagy L.G."/>
            <person name="Martin F."/>
            <person name="Kauserud H."/>
        </authorList>
    </citation>
    <scope>NUCLEOTIDE SEQUENCE</scope>
    <source>
        <strain evidence="1">9284</strain>
    </source>
</reference>
<dbReference type="Proteomes" id="UP001221142">
    <property type="component" value="Unassembled WGS sequence"/>
</dbReference>
<dbReference type="EMBL" id="JARKIF010000020">
    <property type="protein sequence ID" value="KAJ7617918.1"/>
    <property type="molecule type" value="Genomic_DNA"/>
</dbReference>
<accession>A0AAD7BDY9</accession>
<keyword evidence="2" id="KW-1185">Reference proteome</keyword>